<feature type="compositionally biased region" description="Basic and acidic residues" evidence="1">
    <location>
        <begin position="69"/>
        <end position="83"/>
    </location>
</feature>
<feature type="compositionally biased region" description="Basic and acidic residues" evidence="1">
    <location>
        <begin position="1"/>
        <end position="26"/>
    </location>
</feature>
<feature type="compositionally biased region" description="Acidic residues" evidence="1">
    <location>
        <begin position="187"/>
        <end position="198"/>
    </location>
</feature>
<dbReference type="AlphaFoldDB" id="A0AAV7QAT2"/>
<feature type="region of interest" description="Disordered" evidence="1">
    <location>
        <begin position="1"/>
        <end position="100"/>
    </location>
</feature>
<feature type="compositionally biased region" description="Basic and acidic residues" evidence="1">
    <location>
        <begin position="35"/>
        <end position="54"/>
    </location>
</feature>
<reference evidence="2" key="1">
    <citation type="journal article" date="2022" name="bioRxiv">
        <title>Sequencing and chromosome-scale assembly of the giantPleurodeles waltlgenome.</title>
        <authorList>
            <person name="Brown T."/>
            <person name="Elewa A."/>
            <person name="Iarovenko S."/>
            <person name="Subramanian E."/>
            <person name="Araus A.J."/>
            <person name="Petzold A."/>
            <person name="Susuki M."/>
            <person name="Suzuki K.-i.T."/>
            <person name="Hayashi T."/>
            <person name="Toyoda A."/>
            <person name="Oliveira C."/>
            <person name="Osipova E."/>
            <person name="Leigh N.D."/>
            <person name="Simon A."/>
            <person name="Yun M.H."/>
        </authorList>
    </citation>
    <scope>NUCLEOTIDE SEQUENCE</scope>
    <source>
        <strain evidence="2">20211129_DDA</strain>
        <tissue evidence="2">Liver</tissue>
    </source>
</reference>
<proteinExistence type="predicted"/>
<feature type="region of interest" description="Disordered" evidence="1">
    <location>
        <begin position="133"/>
        <end position="215"/>
    </location>
</feature>
<organism evidence="2 3">
    <name type="scientific">Pleurodeles waltl</name>
    <name type="common">Iberian ribbed newt</name>
    <dbReference type="NCBI Taxonomy" id="8319"/>
    <lineage>
        <taxon>Eukaryota</taxon>
        <taxon>Metazoa</taxon>
        <taxon>Chordata</taxon>
        <taxon>Craniata</taxon>
        <taxon>Vertebrata</taxon>
        <taxon>Euteleostomi</taxon>
        <taxon>Amphibia</taxon>
        <taxon>Batrachia</taxon>
        <taxon>Caudata</taxon>
        <taxon>Salamandroidea</taxon>
        <taxon>Salamandridae</taxon>
        <taxon>Pleurodelinae</taxon>
        <taxon>Pleurodeles</taxon>
    </lineage>
</organism>
<dbReference type="Proteomes" id="UP001066276">
    <property type="component" value="Chromosome 6"/>
</dbReference>
<accession>A0AAV7QAT2</accession>
<protein>
    <submittedName>
        <fullName evidence="2">Uncharacterized protein</fullName>
    </submittedName>
</protein>
<evidence type="ECO:0000313" key="3">
    <source>
        <dbReference type="Proteomes" id="UP001066276"/>
    </source>
</evidence>
<feature type="compositionally biased region" description="Basic and acidic residues" evidence="1">
    <location>
        <begin position="199"/>
        <end position="215"/>
    </location>
</feature>
<gene>
    <name evidence="2" type="ORF">NDU88_004065</name>
</gene>
<name>A0AAV7QAT2_PLEWA</name>
<dbReference type="EMBL" id="JANPWB010000010">
    <property type="protein sequence ID" value="KAJ1137667.1"/>
    <property type="molecule type" value="Genomic_DNA"/>
</dbReference>
<evidence type="ECO:0000256" key="1">
    <source>
        <dbReference type="SAM" id="MobiDB-lite"/>
    </source>
</evidence>
<keyword evidence="3" id="KW-1185">Reference proteome</keyword>
<sequence length="215" mass="24771">MLPEEEKMLPEEMKRRVDLNTEREVDANTEEGEQDGEKQDREEIQGKDGRRTEDNTGEGKLPRDRRKSRGEAGRCREIQETRRGLLHPRRDVRHTAGSSLTNPDFLLQYTMDTWLNQPTSWVSTFDREALDKGAGSEWKSPEPPLQCPSGTNEGKILTRLGERVDVAGRKEDVSGETKRRTDLNTEREEEANTEEGEQDGEKQAERRFRGEMDKN</sequence>
<comment type="caution">
    <text evidence="2">The sequence shown here is derived from an EMBL/GenBank/DDBJ whole genome shotgun (WGS) entry which is preliminary data.</text>
</comment>
<feature type="compositionally biased region" description="Basic and acidic residues" evidence="1">
    <location>
        <begin position="160"/>
        <end position="186"/>
    </location>
</feature>
<evidence type="ECO:0000313" key="2">
    <source>
        <dbReference type="EMBL" id="KAJ1137667.1"/>
    </source>
</evidence>